<dbReference type="EMBL" id="JBHSOH010000035">
    <property type="protein sequence ID" value="MFC5850031.1"/>
    <property type="molecule type" value="Genomic_DNA"/>
</dbReference>
<protein>
    <submittedName>
        <fullName evidence="2">Uncharacterized protein</fullName>
    </submittedName>
</protein>
<reference evidence="3" key="1">
    <citation type="journal article" date="2019" name="Int. J. Syst. Evol. Microbiol.">
        <title>The Global Catalogue of Microorganisms (GCM) 10K type strain sequencing project: providing services to taxonomists for standard genome sequencing and annotation.</title>
        <authorList>
            <consortium name="The Broad Institute Genomics Platform"/>
            <consortium name="The Broad Institute Genome Sequencing Center for Infectious Disease"/>
            <person name="Wu L."/>
            <person name="Ma J."/>
        </authorList>
    </citation>
    <scope>NUCLEOTIDE SEQUENCE [LARGE SCALE GENOMIC DNA]</scope>
    <source>
        <strain evidence="3">CGMCC 1.15053</strain>
    </source>
</reference>
<gene>
    <name evidence="2" type="ORF">ACFPQ6_17145</name>
</gene>
<comment type="caution">
    <text evidence="2">The sequence shown here is derived from an EMBL/GenBank/DDBJ whole genome shotgun (WGS) entry which is preliminary data.</text>
</comment>
<dbReference type="Proteomes" id="UP001595979">
    <property type="component" value="Unassembled WGS sequence"/>
</dbReference>
<feature type="region of interest" description="Disordered" evidence="1">
    <location>
        <begin position="38"/>
        <end position="60"/>
    </location>
</feature>
<proteinExistence type="predicted"/>
<evidence type="ECO:0000256" key="1">
    <source>
        <dbReference type="SAM" id="MobiDB-lite"/>
    </source>
</evidence>
<feature type="compositionally biased region" description="Basic and acidic residues" evidence="1">
    <location>
        <begin position="44"/>
        <end position="54"/>
    </location>
</feature>
<evidence type="ECO:0000313" key="2">
    <source>
        <dbReference type="EMBL" id="MFC5850031.1"/>
    </source>
</evidence>
<sequence length="60" mass="6735">MREPYQPTLEEVLKAAASSLRLEGFDTSPERLACLIAEEQPSPEDLHGTSEQRRSALHSR</sequence>
<evidence type="ECO:0000313" key="3">
    <source>
        <dbReference type="Proteomes" id="UP001595979"/>
    </source>
</evidence>
<name>A0ABW1DQG9_9DEIO</name>
<keyword evidence="3" id="KW-1185">Reference proteome</keyword>
<organism evidence="2 3">
    <name type="scientific">Deinococcus petrolearius</name>
    <dbReference type="NCBI Taxonomy" id="1751295"/>
    <lineage>
        <taxon>Bacteria</taxon>
        <taxon>Thermotogati</taxon>
        <taxon>Deinococcota</taxon>
        <taxon>Deinococci</taxon>
        <taxon>Deinococcales</taxon>
        <taxon>Deinococcaceae</taxon>
        <taxon>Deinococcus</taxon>
    </lineage>
</organism>
<dbReference type="RefSeq" id="WP_014682813.1">
    <property type="nucleotide sequence ID" value="NZ_JBHSOH010000035.1"/>
</dbReference>
<accession>A0ABW1DQG9</accession>